<name>A0A939SVN8_KLEPN</name>
<organism evidence="1 2">
    <name type="scientific">Klebsiella pneumoniae</name>
    <dbReference type="NCBI Taxonomy" id="573"/>
    <lineage>
        <taxon>Bacteria</taxon>
        <taxon>Pseudomonadati</taxon>
        <taxon>Pseudomonadota</taxon>
        <taxon>Gammaproteobacteria</taxon>
        <taxon>Enterobacterales</taxon>
        <taxon>Enterobacteriaceae</taxon>
        <taxon>Klebsiella/Raoultella group</taxon>
        <taxon>Klebsiella</taxon>
        <taxon>Klebsiella pneumoniae complex</taxon>
    </lineage>
</organism>
<accession>A0A939SVN8</accession>
<dbReference type="AlphaFoldDB" id="A0A939SVN8"/>
<proteinExistence type="predicted"/>
<gene>
    <name evidence="1" type="ORF">J4734_20360</name>
</gene>
<evidence type="ECO:0000313" key="1">
    <source>
        <dbReference type="EMBL" id="MBO2029483.1"/>
    </source>
</evidence>
<reference evidence="1" key="1">
    <citation type="submission" date="2021-03" db="EMBL/GenBank/DDBJ databases">
        <title>Molecular epidemiology and mechanisms of colistin and carbapenem resistance in Enterobacteriaceae from clinical isolates, the environment and porcine samples in Pretoria, South Africa.</title>
        <authorList>
            <person name="Bogoshi D."/>
            <person name="Mbelle N.M."/>
            <person name="Naidoo V."/>
            <person name="Osei Sekyere J."/>
        </authorList>
    </citation>
    <scope>NUCLEOTIDE SEQUENCE</scope>
    <source>
        <strain evidence="1">C034</strain>
    </source>
</reference>
<dbReference type="EMBL" id="JAGETO010000092">
    <property type="protein sequence ID" value="MBO2029483.1"/>
    <property type="molecule type" value="Genomic_DNA"/>
</dbReference>
<sequence>MDAAWFATTLMQDWSQRSGIADAVWQGSGPRCWHFMPPARHRIRSGVACR</sequence>
<evidence type="ECO:0000313" key="2">
    <source>
        <dbReference type="Proteomes" id="UP000664620"/>
    </source>
</evidence>
<protein>
    <submittedName>
        <fullName evidence="1">Uncharacterized protein</fullName>
    </submittedName>
</protein>
<comment type="caution">
    <text evidence="1">The sequence shown here is derived from an EMBL/GenBank/DDBJ whole genome shotgun (WGS) entry which is preliminary data.</text>
</comment>
<dbReference type="Proteomes" id="UP000664620">
    <property type="component" value="Unassembled WGS sequence"/>
</dbReference>